<reference evidence="4" key="2">
    <citation type="submission" date="2021-04" db="EMBL/GenBank/DDBJ databases">
        <authorList>
            <person name="Podell S."/>
        </authorList>
    </citation>
    <scope>NUCLEOTIDE SEQUENCE</scope>
    <source>
        <strain evidence="4">Hildebrandi</strain>
    </source>
</reference>
<dbReference type="Proteomes" id="UP000693970">
    <property type="component" value="Unassembled WGS sequence"/>
</dbReference>
<feature type="compositionally biased region" description="Gly residues" evidence="1">
    <location>
        <begin position="30"/>
        <end position="44"/>
    </location>
</feature>
<dbReference type="Pfam" id="PF02940">
    <property type="entry name" value="mRNA_triPase"/>
    <property type="match status" value="1"/>
</dbReference>
<dbReference type="GO" id="GO:0004651">
    <property type="term" value="F:polynucleotide 5'-phosphatase activity"/>
    <property type="evidence" value="ECO:0007669"/>
    <property type="project" value="InterPro"/>
</dbReference>
<comment type="caution">
    <text evidence="4">The sequence shown here is derived from an EMBL/GenBank/DDBJ whole genome shotgun (WGS) entry which is preliminary data.</text>
</comment>
<evidence type="ECO:0000313" key="5">
    <source>
        <dbReference type="Proteomes" id="UP000693970"/>
    </source>
</evidence>
<accession>A0A9K3Q589</accession>
<dbReference type="InterPro" id="IPR004206">
    <property type="entry name" value="mRNA_triPase_Cet1"/>
</dbReference>
<evidence type="ECO:0000256" key="1">
    <source>
        <dbReference type="SAM" id="MobiDB-lite"/>
    </source>
</evidence>
<dbReference type="InterPro" id="IPR051029">
    <property type="entry name" value="mRNA_Capping_Enz/RNA_Phosphat"/>
</dbReference>
<evidence type="ECO:0000259" key="3">
    <source>
        <dbReference type="Pfam" id="PF02940"/>
    </source>
</evidence>
<feature type="domain" description="mRNA triphosphatase Cet1-like" evidence="3">
    <location>
        <begin position="88"/>
        <end position="307"/>
    </location>
</feature>
<feature type="region of interest" description="Disordered" evidence="1">
    <location>
        <begin position="378"/>
        <end position="401"/>
    </location>
</feature>
<organism evidence="4 5">
    <name type="scientific">Nitzschia inconspicua</name>
    <dbReference type="NCBI Taxonomy" id="303405"/>
    <lineage>
        <taxon>Eukaryota</taxon>
        <taxon>Sar</taxon>
        <taxon>Stramenopiles</taxon>
        <taxon>Ochrophyta</taxon>
        <taxon>Bacillariophyta</taxon>
        <taxon>Bacillariophyceae</taxon>
        <taxon>Bacillariophycidae</taxon>
        <taxon>Bacillariales</taxon>
        <taxon>Bacillariaceae</taxon>
        <taxon>Nitzschia</taxon>
    </lineage>
</organism>
<keyword evidence="5" id="KW-1185">Reference proteome</keyword>
<dbReference type="EMBL" id="JAGRRH010000003">
    <property type="protein sequence ID" value="KAG7371922.1"/>
    <property type="molecule type" value="Genomic_DNA"/>
</dbReference>
<dbReference type="GO" id="GO:0005524">
    <property type="term" value="F:ATP binding"/>
    <property type="evidence" value="ECO:0007669"/>
    <property type="project" value="InterPro"/>
</dbReference>
<proteinExistence type="predicted"/>
<dbReference type="CDD" id="cd07895">
    <property type="entry name" value="Adenylation_mRNA_capping"/>
    <property type="match status" value="1"/>
</dbReference>
<evidence type="ECO:0000259" key="2">
    <source>
        <dbReference type="Pfam" id="PF01331"/>
    </source>
</evidence>
<feature type="region of interest" description="Disordered" evidence="1">
    <location>
        <begin position="1"/>
        <end position="51"/>
    </location>
</feature>
<dbReference type="GO" id="GO:0004484">
    <property type="term" value="F:mRNA guanylyltransferase activity"/>
    <property type="evidence" value="ECO:0007669"/>
    <property type="project" value="InterPro"/>
</dbReference>
<gene>
    <name evidence="4" type="ORF">IV203_018064</name>
</gene>
<sequence>MSKRPNAGGVLGGLMSKKSKLDEKTASTTGGAGGGGAAAGGGGNHLKNPFLAKPAQPEKMLQIFLTQVRNSARRYLPNGTKIPITEPFCEVEARLGILRVNNRRVTSSGPKQINGAVVHAFDGTMLPVEPSMVSGVSRSHFVSWTQGGLSEVSPLSAALGCIVKPNTPSKQAIAMIKRDLVETEYVETVFAGYQGDRRVSFPGLVDARNPVSNQPGQMEYKEKLQQRDIILPAAKYDLRIGLASEKVVDSNITSVPPGWTLHRVKRRRSYKRRDTNMAWQIDVTEVTTTPNDNFAKKTVAYEIETELQASAMLKLVNEQSQDKVATMTKSFAQQLWWIMQHLNPLEETVDVEELLQDHPNKHAVRLALATCGAMKKFMEHPPPASQPAHFQSPLADPNESPSHKLANMKFCGCMPVNFSRHNIEDVQQAPENGYFLSEKTDGVRHFMVFTGDTVVLVDRAMRGKQPIAISDKSSSGEDPMAPVLSLIQPGTVFDGEVVMHRGGSKHKARPVFIVFDVLTIGRTTAILHMPFEKRLEHLKQATFRTKTANRDMFADNAVADLNIVLPLVRKNFVPRTQIGKLLGHVVEEKGFRSYRNLPAHNHLTDGIIFQPNLPYVCGTDTNLLKWKYLDTVTIDVELLVEDYKRNRGPGGDDEDVLNTGVMGPDQTSVDMSRYVKLPASERFRLEADKHESGGRIAEVGFDPLSGEWYYLTMRPDKVAPNHISTVLGTLLELSESLTTEELEYRMSVPPGQRDTYRKEFKGMMKQLLEFQKSKQESMNR</sequence>
<dbReference type="AlphaFoldDB" id="A0A9K3Q589"/>
<dbReference type="OrthoDB" id="200924at2759"/>
<dbReference type="GO" id="GO:0006370">
    <property type="term" value="P:7-methylguanosine mRNA capping"/>
    <property type="evidence" value="ECO:0007669"/>
    <property type="project" value="InterPro"/>
</dbReference>
<evidence type="ECO:0000313" key="4">
    <source>
        <dbReference type="EMBL" id="KAG7371922.1"/>
    </source>
</evidence>
<dbReference type="InterPro" id="IPR001339">
    <property type="entry name" value="mRNA_cap_enzyme_adenylation"/>
</dbReference>
<dbReference type="PANTHER" id="PTHR10367">
    <property type="entry name" value="MRNA-CAPPING ENZYME"/>
    <property type="match status" value="1"/>
</dbReference>
<protein>
    <submittedName>
        <fullName evidence="4">mRNA capping enzyme</fullName>
    </submittedName>
</protein>
<name>A0A9K3Q589_9STRA</name>
<dbReference type="CDD" id="cd07470">
    <property type="entry name" value="CYTH-like_mRNA_RTPase"/>
    <property type="match status" value="1"/>
</dbReference>
<dbReference type="PANTHER" id="PTHR10367:SF17">
    <property type="entry name" value="MRNA-CAPPING ENZYME"/>
    <property type="match status" value="1"/>
</dbReference>
<reference evidence="4" key="1">
    <citation type="journal article" date="2021" name="Sci. Rep.">
        <title>Diploid genomic architecture of Nitzschia inconspicua, an elite biomass production diatom.</title>
        <authorList>
            <person name="Oliver A."/>
            <person name="Podell S."/>
            <person name="Pinowska A."/>
            <person name="Traller J.C."/>
            <person name="Smith S.R."/>
            <person name="McClure R."/>
            <person name="Beliaev A."/>
            <person name="Bohutskyi P."/>
            <person name="Hill E.A."/>
            <person name="Rabines A."/>
            <person name="Zheng H."/>
            <person name="Allen L.Z."/>
            <person name="Kuo A."/>
            <person name="Grigoriev I.V."/>
            <person name="Allen A.E."/>
            <person name="Hazlebeck D."/>
            <person name="Allen E.E."/>
        </authorList>
    </citation>
    <scope>NUCLEOTIDE SEQUENCE</scope>
    <source>
        <strain evidence="4">Hildebrandi</strain>
    </source>
</reference>
<dbReference type="Pfam" id="PF01331">
    <property type="entry name" value="mRNA_cap_enzyme"/>
    <property type="match status" value="1"/>
</dbReference>
<feature type="domain" description="mRNA capping enzyme adenylation" evidence="2">
    <location>
        <begin position="415"/>
        <end position="627"/>
    </location>
</feature>